<dbReference type="InterPro" id="IPR007111">
    <property type="entry name" value="NACHT_NTPase"/>
</dbReference>
<evidence type="ECO:0000313" key="2">
    <source>
        <dbReference type="EMBL" id="MCF2218976.1"/>
    </source>
</evidence>
<dbReference type="EMBL" id="JACSGT010000001">
    <property type="protein sequence ID" value="MCF2218976.1"/>
    <property type="molecule type" value="Genomic_DNA"/>
</dbReference>
<dbReference type="Proteomes" id="UP001430374">
    <property type="component" value="Unassembled WGS sequence"/>
</dbReference>
<evidence type="ECO:0000313" key="3">
    <source>
        <dbReference type="Proteomes" id="UP001430374"/>
    </source>
</evidence>
<dbReference type="Pfam" id="PF05729">
    <property type="entry name" value="NACHT"/>
    <property type="match status" value="1"/>
</dbReference>
<dbReference type="SUPFAM" id="SSF52540">
    <property type="entry name" value="P-loop containing nucleoside triphosphate hydrolases"/>
    <property type="match status" value="1"/>
</dbReference>
<evidence type="ECO:0000259" key="1">
    <source>
        <dbReference type="Pfam" id="PF05729"/>
    </source>
</evidence>
<gene>
    <name evidence="2" type="ORF">H9Q08_06640</name>
</gene>
<dbReference type="Gene3D" id="2.160.20.80">
    <property type="entry name" value="E3 ubiquitin-protein ligase SopA"/>
    <property type="match status" value="1"/>
</dbReference>
<proteinExistence type="predicted"/>
<keyword evidence="3" id="KW-1185">Reference proteome</keyword>
<reference evidence="2" key="1">
    <citation type="submission" date="2021-08" db="EMBL/GenBank/DDBJ databases">
        <title>Complete genome sequence of Chryseobacterium sp strain PS-8.</title>
        <authorList>
            <person name="Das S.K."/>
        </authorList>
    </citation>
    <scope>NUCLEOTIDE SEQUENCE</scope>
    <source>
        <strain evidence="2">PS-8</strain>
    </source>
</reference>
<dbReference type="PANTHER" id="PTHR46844:SF1">
    <property type="entry name" value="SLR5058 PROTEIN"/>
    <property type="match status" value="1"/>
</dbReference>
<comment type="caution">
    <text evidence="2">The sequence shown here is derived from an EMBL/GenBank/DDBJ whole genome shotgun (WGS) entry which is preliminary data.</text>
</comment>
<dbReference type="InterPro" id="IPR027417">
    <property type="entry name" value="P-loop_NTPase"/>
</dbReference>
<dbReference type="RefSeq" id="WP_235130700.1">
    <property type="nucleotide sequence ID" value="NZ_JACSGT010000001.1"/>
</dbReference>
<feature type="domain" description="NACHT" evidence="1">
    <location>
        <begin position="263"/>
        <end position="410"/>
    </location>
</feature>
<name>A0ABS9C346_9FLAO</name>
<dbReference type="Gene3D" id="3.40.50.300">
    <property type="entry name" value="P-loop containing nucleotide triphosphate hydrolases"/>
    <property type="match status" value="1"/>
</dbReference>
<organism evidence="2 3">
    <name type="scientific">Chryseobacterium indicum</name>
    <dbReference type="NCBI Taxonomy" id="2766954"/>
    <lineage>
        <taxon>Bacteria</taxon>
        <taxon>Pseudomonadati</taxon>
        <taxon>Bacteroidota</taxon>
        <taxon>Flavobacteriia</taxon>
        <taxon>Flavobacteriales</taxon>
        <taxon>Weeksellaceae</taxon>
        <taxon>Chryseobacterium group</taxon>
        <taxon>Chryseobacterium</taxon>
    </lineage>
</organism>
<dbReference type="SUPFAM" id="SSF141571">
    <property type="entry name" value="Pentapeptide repeat-like"/>
    <property type="match status" value="1"/>
</dbReference>
<accession>A0ABS9C346</accession>
<dbReference type="PANTHER" id="PTHR46844">
    <property type="entry name" value="SLR5058 PROTEIN"/>
    <property type="match status" value="1"/>
</dbReference>
<protein>
    <recommendedName>
        <fullName evidence="1">NACHT domain-containing protein</fullName>
    </recommendedName>
</protein>
<sequence>MEIKLNASKLKWQVSTKEIIKNIFDFNWGSVITDIVDIEKDEESIAFLLLFNTTRKTIYELLTKYLKQELSKIENLGVKNRLLEQEIKEFFESEITITKDFFYNVIQYNPKYLTKSFRIFKKYADELDLKLSSDIHYDYYELFRVILNNEFQGDKDKYSKLIQYFDNPIYEETLKQTFLFDHYKIIASYYTSRLQPEVEAAKETLQDLYIEPNFTVFRKNIIKDIPQNYNFESIGENNIHKFINDYFFKNLKHPELKSNYKMLFLLGQPGQGKTSFSYKVVSDYITSSFGLPEIPIFFVKIRDLVAKDFINSPFEVLFKKFSSNFNFEKEKGILILDGLDEAYMSGGISDNDLRNLYDRLNKDGSENLKIILTSRKNYVNLNDACVDNSLVIELANFTNKQVIDYKNKFLKFYPNNQFIKKLDAIINEDKKNKYKHIQELIRQPVIVYFIALANIDVERLNSKAAIYSKIFSSLSERSWDKRKGQLDFVNKTLPKQKYQYLLRDFIRNIAFEIYQSPNLYITVSKLSSLEATKIFVKKCFEESFVSNEDNFKKVTKYLLISFYFQESKNSIVETAIEFFHNSLWEYLTAEYIWEKFKDLFLTKDRYDEYVTIDIKEYFHLLDKIIGIKELSYQVKINLIDIILSEDAFVLRDLKRQANKLFYRLSDCDFLLFYNNEINVLSSNTKAVEIFELSFTIHNTLDIALKELTEVNENFVKFFALNNFRYHHIGGEIQNISALAQIFLPNGFSVDISNCLFEDLFNQEFSNFSFNNIIFRKGQFRNCYFDECNFLNTYFVEMIIIKTTFIKNNFMDSKFHNVSFLSVDTYKIFRDSNYFNYDFENVHVIEENDEGGCEIKLKDFSFETIKQGFYKRLKYSNSIPQHRMV</sequence>